<sequence length="178" mass="20523">MNDIPKFIFNCTDCGKCCERDVTICLSDIKEWMEHGMMYMVIPFLSIVGEYSSITVQLDKVDQDDKKVCALYDIEKKKCKVETSKPVSCRSYPLGYNGTNYSIIDKQCPGLGQGKMTPESLNTMREYAREDYINRTNTNLILPMLEALFIKRMTIQSQKAMEELTPQQRDELENILQS</sequence>
<accession>A0AC61S987</accession>
<organism evidence="1 2">
    <name type="scientific">Candidatus Methanomarinus sp</name>
    <dbReference type="NCBI Taxonomy" id="3386244"/>
    <lineage>
        <taxon>Archaea</taxon>
        <taxon>Methanobacteriati</taxon>
        <taxon>Methanobacteriota</taxon>
        <taxon>Stenosarchaea group</taxon>
        <taxon>Methanomicrobia</taxon>
        <taxon>Methanosarcinales</taxon>
        <taxon>ANME-2 cluster</taxon>
        <taxon>Candidatus Methanocomedenaceae</taxon>
        <taxon>Candidatus Methanomarinus</taxon>
    </lineage>
</organism>
<dbReference type="EMBL" id="QYBA01000228">
    <property type="protein sequence ID" value="TKY91278.1"/>
    <property type="molecule type" value="Genomic_DNA"/>
</dbReference>
<evidence type="ECO:0000313" key="1">
    <source>
        <dbReference type="EMBL" id="TKY91278.1"/>
    </source>
</evidence>
<proteinExistence type="predicted"/>
<comment type="caution">
    <text evidence="1">The sequence shown here is derived from an EMBL/GenBank/DDBJ whole genome shotgun (WGS) entry which is preliminary data.</text>
</comment>
<gene>
    <name evidence="1" type="ORF">C5S46_06705</name>
</gene>
<protein>
    <submittedName>
        <fullName evidence="1">YkgJ family cysteine cluster protein</fullName>
    </submittedName>
</protein>
<dbReference type="Proteomes" id="UP000315423">
    <property type="component" value="Unassembled WGS sequence"/>
</dbReference>
<evidence type="ECO:0000313" key="2">
    <source>
        <dbReference type="Proteomes" id="UP000315423"/>
    </source>
</evidence>
<name>A0AC61S987_9EURY</name>
<reference evidence="1" key="1">
    <citation type="submission" date="2018-09" db="EMBL/GenBank/DDBJ databases">
        <title>A genomic encyclopedia of anaerobic methanotrophic archaea.</title>
        <authorList>
            <person name="Skennerton C.T."/>
            <person name="Chadwick G.L."/>
            <person name="Laso-Perez R."/>
            <person name="Leu A.O."/>
            <person name="Speth D.R."/>
            <person name="Yu H."/>
            <person name="Morgan-Lang C."/>
            <person name="Hatzenpichler R."/>
            <person name="Goudeau D."/>
            <person name="Malmstrom R."/>
            <person name="Woyke T."/>
            <person name="Hallam S."/>
            <person name="Tyson G.W."/>
            <person name="Wegener G."/>
            <person name="Boetius A."/>
            <person name="Orphan V.J."/>
        </authorList>
    </citation>
    <scope>NUCLEOTIDE SEQUENCE</scope>
    <source>
        <strain evidence="1">CONS3730D10UFb2</strain>
    </source>
</reference>